<evidence type="ECO:0000259" key="3">
    <source>
        <dbReference type="Pfam" id="PF07987"/>
    </source>
</evidence>
<evidence type="ECO:0000313" key="5">
    <source>
        <dbReference type="Proteomes" id="UP000325797"/>
    </source>
</evidence>
<feature type="chain" id="PRO_5023919670" evidence="2">
    <location>
        <begin position="27"/>
        <end position="180"/>
    </location>
</feature>
<feature type="region of interest" description="Disordered" evidence="1">
    <location>
        <begin position="155"/>
        <end position="180"/>
    </location>
</feature>
<name>A0A5J6MZM8_9PROT</name>
<dbReference type="CDD" id="cd08545">
    <property type="entry name" value="YcnI_like"/>
    <property type="match status" value="1"/>
</dbReference>
<organism evidence="4 5">
    <name type="scientific">Hypericibacter adhaerens</name>
    <dbReference type="NCBI Taxonomy" id="2602016"/>
    <lineage>
        <taxon>Bacteria</taxon>
        <taxon>Pseudomonadati</taxon>
        <taxon>Pseudomonadota</taxon>
        <taxon>Alphaproteobacteria</taxon>
        <taxon>Rhodospirillales</taxon>
        <taxon>Dongiaceae</taxon>
        <taxon>Hypericibacter</taxon>
    </lineage>
</organism>
<reference evidence="4 5" key="1">
    <citation type="submission" date="2019-08" db="EMBL/GenBank/DDBJ databases">
        <title>Hyperibacter terrae gen. nov., sp. nov. and Hyperibacter viscosus sp. nov., two new members in the family Rhodospirillaceae isolated from the rhizosphere of Hypericum perforatum.</title>
        <authorList>
            <person name="Noviana Z."/>
        </authorList>
    </citation>
    <scope>NUCLEOTIDE SEQUENCE [LARGE SCALE GENOMIC DNA]</scope>
    <source>
        <strain evidence="4 5">R5959</strain>
    </source>
</reference>
<evidence type="ECO:0000256" key="1">
    <source>
        <dbReference type="SAM" id="MobiDB-lite"/>
    </source>
</evidence>
<gene>
    <name evidence="4" type="ORF">FRZ61_29440</name>
</gene>
<dbReference type="InterPro" id="IPR038507">
    <property type="entry name" value="YcnI-like_sf"/>
</dbReference>
<dbReference type="Pfam" id="PF07987">
    <property type="entry name" value="DUF1775"/>
    <property type="match status" value="1"/>
</dbReference>
<dbReference type="Gene3D" id="2.60.40.2230">
    <property type="entry name" value="Uncharacterised protein YcnI-like PF07987, DUF1775"/>
    <property type="match status" value="1"/>
</dbReference>
<proteinExistence type="predicted"/>
<dbReference type="EMBL" id="CP042582">
    <property type="protein sequence ID" value="QEX23009.1"/>
    <property type="molecule type" value="Genomic_DNA"/>
</dbReference>
<keyword evidence="2" id="KW-0732">Signal</keyword>
<dbReference type="Proteomes" id="UP000325797">
    <property type="component" value="Chromosome"/>
</dbReference>
<protein>
    <submittedName>
        <fullName evidence="4">Nuclear export factor GLE1</fullName>
    </submittedName>
</protein>
<sequence>MRMSRLVAAAGLAAGLAVSMAVPALAHITFADPNAPSNGFYRAVLRVPHGCDGSATTAIRIQIPEGFIVAQPMPKPSWQVTVTEGSYGRSYKYEDTTISRGVKEIAWAGGNLPDNFYDEFVFRVRVTDIAPGTKVYFPVVQECGSKTEHWIEIPAEGKSDDDYEYPAPGLTIGAPAGDDD</sequence>
<feature type="domain" description="YncI copper-binding" evidence="3">
    <location>
        <begin position="27"/>
        <end position="172"/>
    </location>
</feature>
<dbReference type="KEGG" id="hadh:FRZ61_29440"/>
<accession>A0A5J6MZM8</accession>
<dbReference type="RefSeq" id="WP_225308815.1">
    <property type="nucleotide sequence ID" value="NZ_CP042582.1"/>
</dbReference>
<evidence type="ECO:0000313" key="4">
    <source>
        <dbReference type="EMBL" id="QEX23009.1"/>
    </source>
</evidence>
<dbReference type="InterPro" id="IPR012533">
    <property type="entry name" value="YcnI-copper_dom"/>
</dbReference>
<keyword evidence="5" id="KW-1185">Reference proteome</keyword>
<evidence type="ECO:0000256" key="2">
    <source>
        <dbReference type="SAM" id="SignalP"/>
    </source>
</evidence>
<feature type="signal peptide" evidence="2">
    <location>
        <begin position="1"/>
        <end position="26"/>
    </location>
</feature>
<dbReference type="AlphaFoldDB" id="A0A5J6MZM8"/>